<name>A0A1M7B117_9BACT</name>
<sequence length="303" mass="34692">MSYLLIGNISALIGDDCIEPLVNARIRVYLPGVNQSGDHLSIVKGHFNNLRPLTAHEVLLKADRLLAEATLDHMGNFRMEWEEIHLFTEALELNLCLDEMPGKTGNLKSRNYRLSYLVPHWKKQNGQYLAAYAYLIPPDAWAEIYRNAGAWVITGVVKSQTGFSGEPHLKVTAYNAVTGKRIAETYTNEFGRYTMHFSRRDLYTGRLQLVRDGRSNQGPDIFFKIYRHDQLIWAEDESHAMASDRQDVAPCSHLDIIYKPGIFTRATRHISTWLHHVRSRVDTRKGRARIPAARVHSRLIVKD</sequence>
<gene>
    <name evidence="1" type="ORF">SAMN05444266_103483</name>
</gene>
<organism evidence="1 2">
    <name type="scientific">Chitinophaga jiangningensis</name>
    <dbReference type="NCBI Taxonomy" id="1419482"/>
    <lineage>
        <taxon>Bacteria</taxon>
        <taxon>Pseudomonadati</taxon>
        <taxon>Bacteroidota</taxon>
        <taxon>Chitinophagia</taxon>
        <taxon>Chitinophagales</taxon>
        <taxon>Chitinophagaceae</taxon>
        <taxon>Chitinophaga</taxon>
    </lineage>
</organism>
<dbReference type="AlphaFoldDB" id="A0A1M7B117"/>
<accession>A0A1M7B117</accession>
<dbReference type="OrthoDB" id="4845881at2"/>
<protein>
    <submittedName>
        <fullName evidence="1">Uncharacterized protein</fullName>
    </submittedName>
</protein>
<dbReference type="Proteomes" id="UP000184420">
    <property type="component" value="Unassembled WGS sequence"/>
</dbReference>
<reference evidence="1 2" key="1">
    <citation type="submission" date="2016-11" db="EMBL/GenBank/DDBJ databases">
        <authorList>
            <person name="Jaros S."/>
            <person name="Januszkiewicz K."/>
            <person name="Wedrychowicz H."/>
        </authorList>
    </citation>
    <scope>NUCLEOTIDE SEQUENCE [LARGE SCALE GENOMIC DNA]</scope>
    <source>
        <strain evidence="1 2">DSM 27406</strain>
    </source>
</reference>
<keyword evidence="2" id="KW-1185">Reference proteome</keyword>
<proteinExistence type="predicted"/>
<dbReference type="EMBL" id="FRBL01000003">
    <property type="protein sequence ID" value="SHL48577.1"/>
    <property type="molecule type" value="Genomic_DNA"/>
</dbReference>
<evidence type="ECO:0000313" key="1">
    <source>
        <dbReference type="EMBL" id="SHL48577.1"/>
    </source>
</evidence>
<evidence type="ECO:0000313" key="2">
    <source>
        <dbReference type="Proteomes" id="UP000184420"/>
    </source>
</evidence>
<dbReference type="RefSeq" id="WP_073080309.1">
    <property type="nucleotide sequence ID" value="NZ_FRBL01000003.1"/>
</dbReference>